<dbReference type="PANTHER" id="PTHR31218">
    <property type="entry name" value="WAT1-RELATED PROTEIN"/>
    <property type="match status" value="1"/>
</dbReference>
<feature type="transmembrane region" description="Helical" evidence="6">
    <location>
        <begin position="199"/>
        <end position="218"/>
    </location>
</feature>
<feature type="transmembrane region" description="Helical" evidence="6">
    <location>
        <begin position="151"/>
        <end position="171"/>
    </location>
</feature>
<reference evidence="8" key="1">
    <citation type="submission" date="2017-07" db="EMBL/GenBank/DDBJ databases">
        <title>Taro Niue Genome Assembly and Annotation.</title>
        <authorList>
            <person name="Atibalentja N."/>
            <person name="Keating K."/>
            <person name="Fields C.J."/>
        </authorList>
    </citation>
    <scope>NUCLEOTIDE SEQUENCE</scope>
    <source>
        <strain evidence="8">Niue_2</strain>
        <tissue evidence="8">Leaf</tissue>
    </source>
</reference>
<keyword evidence="3 6" id="KW-0812">Transmembrane</keyword>
<evidence type="ECO:0000259" key="7">
    <source>
        <dbReference type="Pfam" id="PF00892"/>
    </source>
</evidence>
<keyword evidence="9" id="KW-1185">Reference proteome</keyword>
<dbReference type="InterPro" id="IPR030184">
    <property type="entry name" value="WAT1-related"/>
</dbReference>
<feature type="transmembrane region" description="Helical" evidence="6">
    <location>
        <begin position="270"/>
        <end position="295"/>
    </location>
</feature>
<comment type="caution">
    <text evidence="8">The sequence shown here is derived from an EMBL/GenBank/DDBJ whole genome shotgun (WGS) entry which is preliminary data.</text>
</comment>
<dbReference type="Proteomes" id="UP000652761">
    <property type="component" value="Unassembled WGS sequence"/>
</dbReference>
<comment type="similarity">
    <text evidence="2 6">Belongs to the drug/metabolite transporter (DMT) superfamily. Plant drug/metabolite exporter (P-DME) (TC 2.A.7.4) family.</text>
</comment>
<feature type="transmembrane region" description="Helical" evidence="6">
    <location>
        <begin position="21"/>
        <end position="39"/>
    </location>
</feature>
<evidence type="ECO:0000256" key="4">
    <source>
        <dbReference type="ARBA" id="ARBA00022989"/>
    </source>
</evidence>
<comment type="subcellular location">
    <subcellularLocation>
        <location evidence="1 6">Membrane</location>
        <topology evidence="1 6">Multi-pass membrane protein</topology>
    </subcellularLocation>
</comment>
<gene>
    <name evidence="8" type="ORF">Taro_028148</name>
</gene>
<evidence type="ECO:0000256" key="1">
    <source>
        <dbReference type="ARBA" id="ARBA00004141"/>
    </source>
</evidence>
<dbReference type="OrthoDB" id="670984at2759"/>
<dbReference type="InterPro" id="IPR000620">
    <property type="entry name" value="EamA_dom"/>
</dbReference>
<feature type="transmembrane region" description="Helical" evidence="6">
    <location>
        <begin position="230"/>
        <end position="250"/>
    </location>
</feature>
<dbReference type="AlphaFoldDB" id="A0A843VFS5"/>
<feature type="domain" description="EamA" evidence="7">
    <location>
        <begin position="30"/>
        <end position="161"/>
    </location>
</feature>
<evidence type="ECO:0000256" key="5">
    <source>
        <dbReference type="ARBA" id="ARBA00023136"/>
    </source>
</evidence>
<feature type="transmembrane region" description="Helical" evidence="6">
    <location>
        <begin position="59"/>
        <end position="78"/>
    </location>
</feature>
<dbReference type="GO" id="GO:0022857">
    <property type="term" value="F:transmembrane transporter activity"/>
    <property type="evidence" value="ECO:0007669"/>
    <property type="project" value="InterPro"/>
</dbReference>
<keyword evidence="4 6" id="KW-1133">Transmembrane helix</keyword>
<feature type="transmembrane region" description="Helical" evidence="6">
    <location>
        <begin position="118"/>
        <end position="139"/>
    </location>
</feature>
<feature type="transmembrane region" description="Helical" evidence="6">
    <location>
        <begin position="90"/>
        <end position="112"/>
    </location>
</feature>
<evidence type="ECO:0000256" key="3">
    <source>
        <dbReference type="ARBA" id="ARBA00022692"/>
    </source>
</evidence>
<protein>
    <recommendedName>
        <fullName evidence="6">WAT1-related protein</fullName>
    </recommendedName>
</protein>
<dbReference type="SUPFAM" id="SSF103481">
    <property type="entry name" value="Multidrug resistance efflux transporter EmrE"/>
    <property type="match status" value="1"/>
</dbReference>
<dbReference type="Pfam" id="PF00892">
    <property type="entry name" value="EamA"/>
    <property type="match status" value="1"/>
</dbReference>
<proteinExistence type="inferred from homology"/>
<accession>A0A843VFS5</accession>
<evidence type="ECO:0000313" key="8">
    <source>
        <dbReference type="EMBL" id="MQL95491.1"/>
    </source>
</evidence>
<dbReference type="GO" id="GO:0016020">
    <property type="term" value="C:membrane"/>
    <property type="evidence" value="ECO:0007669"/>
    <property type="project" value="UniProtKB-SubCell"/>
</dbReference>
<name>A0A843VFS5_COLES</name>
<dbReference type="EMBL" id="NMUH01001798">
    <property type="protein sequence ID" value="MQL95491.1"/>
    <property type="molecule type" value="Genomic_DNA"/>
</dbReference>
<sequence length="349" mass="38099">MEESTEERREKEAVGGLHGGGASGVLKVSLCMLLVQLFQTGMAVMSKLALNQGMCIFPFLVYRNAIGAFCVSCFALVMERNNLRKLSWRGLGWISMNAFTGLTLAMGLYYYGLRDTSAAYSSIFLNLIPVATFILSVILRVEKLGLGDVSGVAKVLGTLVCVGGAMVISLYRGKVLHVWPFHFDITHELPGMKGSIHNLPRGTSFLVGSCISYAFWFILQVKMFKAFPSIYWSTALTCATGCLQSIVIGVSLNGGKSAWLIRTKLQLLTIVYSVTKIAYSLALLNTAATFLLITWAVSKRGPIFPSIFSPLSLIFITIVESFIMNLQITVGRLVFLSLSKAAFANPHTT</sequence>
<evidence type="ECO:0000256" key="6">
    <source>
        <dbReference type="RuleBase" id="RU363077"/>
    </source>
</evidence>
<keyword evidence="5 6" id="KW-0472">Membrane</keyword>
<evidence type="ECO:0000256" key="2">
    <source>
        <dbReference type="ARBA" id="ARBA00007635"/>
    </source>
</evidence>
<dbReference type="InterPro" id="IPR037185">
    <property type="entry name" value="EmrE-like"/>
</dbReference>
<organism evidence="8 9">
    <name type="scientific">Colocasia esculenta</name>
    <name type="common">Wild taro</name>
    <name type="synonym">Arum esculentum</name>
    <dbReference type="NCBI Taxonomy" id="4460"/>
    <lineage>
        <taxon>Eukaryota</taxon>
        <taxon>Viridiplantae</taxon>
        <taxon>Streptophyta</taxon>
        <taxon>Embryophyta</taxon>
        <taxon>Tracheophyta</taxon>
        <taxon>Spermatophyta</taxon>
        <taxon>Magnoliopsida</taxon>
        <taxon>Liliopsida</taxon>
        <taxon>Araceae</taxon>
        <taxon>Aroideae</taxon>
        <taxon>Colocasieae</taxon>
        <taxon>Colocasia</taxon>
    </lineage>
</organism>
<evidence type="ECO:0000313" key="9">
    <source>
        <dbReference type="Proteomes" id="UP000652761"/>
    </source>
</evidence>
<feature type="transmembrane region" description="Helical" evidence="6">
    <location>
        <begin position="307"/>
        <end position="328"/>
    </location>
</feature>